<dbReference type="PANTHER" id="PTHR13847">
    <property type="entry name" value="SARCOSINE DEHYDROGENASE-RELATED"/>
    <property type="match status" value="1"/>
</dbReference>
<dbReference type="Gene3D" id="3.50.50.60">
    <property type="entry name" value="FAD/NAD(P)-binding domain"/>
    <property type="match status" value="1"/>
</dbReference>
<keyword evidence="4" id="KW-1185">Reference proteome</keyword>
<dbReference type="SUPFAM" id="SSF51905">
    <property type="entry name" value="FAD/NAD(P)-binding domain"/>
    <property type="match status" value="1"/>
</dbReference>
<dbReference type="InterPro" id="IPR036188">
    <property type="entry name" value="FAD/NAD-bd_sf"/>
</dbReference>
<evidence type="ECO:0000313" key="4">
    <source>
        <dbReference type="Proteomes" id="UP000216361"/>
    </source>
</evidence>
<keyword evidence="1" id="KW-0560">Oxidoreductase</keyword>
<evidence type="ECO:0000313" key="3">
    <source>
        <dbReference type="EMBL" id="OYQ17056.1"/>
    </source>
</evidence>
<dbReference type="Proteomes" id="UP000216361">
    <property type="component" value="Unassembled WGS sequence"/>
</dbReference>
<proteinExistence type="predicted"/>
<dbReference type="GO" id="GO:0016491">
    <property type="term" value="F:oxidoreductase activity"/>
    <property type="evidence" value="ECO:0007669"/>
    <property type="project" value="UniProtKB-KW"/>
</dbReference>
<protein>
    <recommendedName>
        <fullName evidence="2">FAD dependent oxidoreductase domain-containing protein</fullName>
    </recommendedName>
</protein>
<gene>
    <name evidence="3" type="ORF">CHR90_17145</name>
</gene>
<dbReference type="OrthoDB" id="9806601at2"/>
<dbReference type="Gene3D" id="3.30.9.10">
    <property type="entry name" value="D-Amino Acid Oxidase, subunit A, domain 2"/>
    <property type="match status" value="1"/>
</dbReference>
<reference evidence="3 4" key="1">
    <citation type="submission" date="2017-07" db="EMBL/GenBank/DDBJ databases">
        <title>Elstera cyanobacteriorum sp. nov., a novel bacterium isolated from cyanobacterial aggregates in a eutrophic lake.</title>
        <authorList>
            <person name="Cai H."/>
        </authorList>
    </citation>
    <scope>NUCLEOTIDE SEQUENCE [LARGE SCALE GENOMIC DNA]</scope>
    <source>
        <strain evidence="3 4">TH019</strain>
    </source>
</reference>
<dbReference type="EMBL" id="NOXS01000035">
    <property type="protein sequence ID" value="OYQ17056.1"/>
    <property type="molecule type" value="Genomic_DNA"/>
</dbReference>
<dbReference type="Pfam" id="PF01266">
    <property type="entry name" value="DAO"/>
    <property type="match status" value="1"/>
</dbReference>
<dbReference type="AlphaFoldDB" id="A0A255XJA7"/>
<dbReference type="GO" id="GO:0005737">
    <property type="term" value="C:cytoplasm"/>
    <property type="evidence" value="ECO:0007669"/>
    <property type="project" value="TreeGrafter"/>
</dbReference>
<accession>A0A255XJA7</accession>
<evidence type="ECO:0000256" key="1">
    <source>
        <dbReference type="ARBA" id="ARBA00023002"/>
    </source>
</evidence>
<evidence type="ECO:0000259" key="2">
    <source>
        <dbReference type="Pfam" id="PF01266"/>
    </source>
</evidence>
<organism evidence="3 4">
    <name type="scientific">Elstera cyanobacteriorum</name>
    <dbReference type="NCBI Taxonomy" id="2022747"/>
    <lineage>
        <taxon>Bacteria</taxon>
        <taxon>Pseudomonadati</taxon>
        <taxon>Pseudomonadota</taxon>
        <taxon>Alphaproteobacteria</taxon>
        <taxon>Rhodospirillales</taxon>
        <taxon>Rhodospirillaceae</taxon>
        <taxon>Elstera</taxon>
    </lineage>
</organism>
<dbReference type="InterPro" id="IPR006076">
    <property type="entry name" value="FAD-dep_OxRdtase"/>
</dbReference>
<feature type="domain" description="FAD dependent oxidoreductase" evidence="2">
    <location>
        <begin position="104"/>
        <end position="454"/>
    </location>
</feature>
<sequence>MPDISGTRHSTSVILCWLIHSAKRSIRPPCVIGGMILCRNRARRKQGPEVMPGDAADRCIPAALSVMLATMKRIAPAPATSYYETTIAPPRPTRARLRGEMEVDVAICGGGISGVSTALHLAERGLRVALLEAGQVGAGASGRSGGQILNGFSAAQTALEERYGLYKAQQLYALSLEAVQMVRERVTRHEIQCDFMEGAVTLAVKPRHLADFRSEARRMADQYGQQGLEVWDLDQTRAAVRSNAYIGGLYDPHGCHLHPLNYTLGLARAAEAAGAMIYEESRVKAWASGSRPMLATAEGRIYAKHIVFCGNAYLGKLVRDLWPLIMPVASCIIATEPLGDRLQACLARPLSACDANIVLDYFRPTGDGRLLFGGLANYSGREPRNIIKTLRPRLQKIFPQIADAKIDFGWGGLIAITPRREPQMGQIEQNVWFAHGYSGHGLALATLAGALLAEGICDRSDRLDLLESLPRPEFPGGRFRTAALVMGMLAMRARDLL</sequence>
<dbReference type="PANTHER" id="PTHR13847:SF281">
    <property type="entry name" value="FAD DEPENDENT OXIDOREDUCTASE DOMAIN-CONTAINING PROTEIN"/>
    <property type="match status" value="1"/>
</dbReference>
<comment type="caution">
    <text evidence="3">The sequence shown here is derived from an EMBL/GenBank/DDBJ whole genome shotgun (WGS) entry which is preliminary data.</text>
</comment>
<name>A0A255XJA7_9PROT</name>